<accession>A0A194Q4K5</accession>
<evidence type="ECO:0000313" key="2">
    <source>
        <dbReference type="EMBL" id="KPI98340.1"/>
    </source>
</evidence>
<organism evidence="2 3">
    <name type="scientific">Papilio xuthus</name>
    <name type="common">Asian swallowtail butterfly</name>
    <dbReference type="NCBI Taxonomy" id="66420"/>
    <lineage>
        <taxon>Eukaryota</taxon>
        <taxon>Metazoa</taxon>
        <taxon>Ecdysozoa</taxon>
        <taxon>Arthropoda</taxon>
        <taxon>Hexapoda</taxon>
        <taxon>Insecta</taxon>
        <taxon>Pterygota</taxon>
        <taxon>Neoptera</taxon>
        <taxon>Endopterygota</taxon>
        <taxon>Lepidoptera</taxon>
        <taxon>Glossata</taxon>
        <taxon>Ditrysia</taxon>
        <taxon>Papilionoidea</taxon>
        <taxon>Papilionidae</taxon>
        <taxon>Papilioninae</taxon>
        <taxon>Papilio</taxon>
    </lineage>
</organism>
<proteinExistence type="predicted"/>
<evidence type="ECO:0000313" key="3">
    <source>
        <dbReference type="Proteomes" id="UP000053268"/>
    </source>
</evidence>
<dbReference type="Proteomes" id="UP000053268">
    <property type="component" value="Unassembled WGS sequence"/>
</dbReference>
<dbReference type="STRING" id="66420.A0A194Q4K5"/>
<protein>
    <submittedName>
        <fullName evidence="2">Uncharacterized protein</fullName>
    </submittedName>
</protein>
<keyword evidence="3" id="KW-1185">Reference proteome</keyword>
<dbReference type="AlphaFoldDB" id="A0A194Q4K5"/>
<sequence>MDWQEKAQDRRLWRSLVSEAKTHFGSMRQRSSGIVEVNLYMQPKSRNDNITIKVYKVAKGLNTIVGAKTISPRSKDFKSGWETVKISLSGFGTFMGRLLLMGKAAQDSIVLIDSFRYIPPAYDESLCLIYDSSLYIDDSTTEFLYTTTLEETKDQITQESDPIVETSEKTTTPFTKIDNAMNMLDSTTEFLYTTTLEEIKDQITQESSDPIVETSDKTTTPFTKTDNAMNMLDSTTQFLYTTTSEETKDIQTTKEASYSYTTIISNTTLDMYITDFPTKPEILTIETTSQQDDKDWDNSLTQSTTMVPKTIGDENDAFTLAPTNSKNKIETLTERNVATFLPETLDNSTSNIITNFRTTYTTSISSETAESISTGAIINTELTTELGSNTLKEVSDVEITTTENVNYATSLWDFNLDTENSTVTGTKGTEYTETVSSPEVSTKDELIINMINKGVTTTGPKLTTQRTKTDVTSAKILNEF</sequence>
<reference evidence="2 3" key="1">
    <citation type="journal article" date="2015" name="Nat. Commun.">
        <title>Outbred genome sequencing and CRISPR/Cas9 gene editing in butterflies.</title>
        <authorList>
            <person name="Li X."/>
            <person name="Fan D."/>
            <person name="Zhang W."/>
            <person name="Liu G."/>
            <person name="Zhang L."/>
            <person name="Zhao L."/>
            <person name="Fang X."/>
            <person name="Chen L."/>
            <person name="Dong Y."/>
            <person name="Chen Y."/>
            <person name="Ding Y."/>
            <person name="Zhao R."/>
            <person name="Feng M."/>
            <person name="Zhu Y."/>
            <person name="Feng Y."/>
            <person name="Jiang X."/>
            <person name="Zhu D."/>
            <person name="Xiang H."/>
            <person name="Feng X."/>
            <person name="Li S."/>
            <person name="Wang J."/>
            <person name="Zhang G."/>
            <person name="Kronforst M.R."/>
            <person name="Wang W."/>
        </authorList>
    </citation>
    <scope>NUCLEOTIDE SEQUENCE [LARGE SCALE GENOMIC DNA]</scope>
    <source>
        <strain evidence="2">Ya'a_city_454_Px</strain>
        <tissue evidence="2">Whole body</tissue>
    </source>
</reference>
<feature type="region of interest" description="Disordered" evidence="1">
    <location>
        <begin position="204"/>
        <end position="223"/>
    </location>
</feature>
<evidence type="ECO:0000256" key="1">
    <source>
        <dbReference type="SAM" id="MobiDB-lite"/>
    </source>
</evidence>
<name>A0A194Q4K5_PAPXU</name>
<gene>
    <name evidence="2" type="ORF">RR46_09556</name>
</gene>
<dbReference type="EMBL" id="KQ459585">
    <property type="protein sequence ID" value="KPI98340.1"/>
    <property type="molecule type" value="Genomic_DNA"/>
</dbReference>